<organism evidence="1">
    <name type="scientific">marine sediment metagenome</name>
    <dbReference type="NCBI Taxonomy" id="412755"/>
    <lineage>
        <taxon>unclassified sequences</taxon>
        <taxon>metagenomes</taxon>
        <taxon>ecological metagenomes</taxon>
    </lineage>
</organism>
<name>A0A0F9LU58_9ZZZZ</name>
<dbReference type="Gene3D" id="3.40.50.300">
    <property type="entry name" value="P-loop containing nucleotide triphosphate hydrolases"/>
    <property type="match status" value="1"/>
</dbReference>
<dbReference type="AlphaFoldDB" id="A0A0F9LU58"/>
<gene>
    <name evidence="1" type="ORF">LCGC14_1466980</name>
</gene>
<evidence type="ECO:0008006" key="2">
    <source>
        <dbReference type="Google" id="ProtNLM"/>
    </source>
</evidence>
<dbReference type="InterPro" id="IPR027417">
    <property type="entry name" value="P-loop_NTPase"/>
</dbReference>
<reference evidence="1" key="1">
    <citation type="journal article" date="2015" name="Nature">
        <title>Complex archaea that bridge the gap between prokaryotes and eukaryotes.</title>
        <authorList>
            <person name="Spang A."/>
            <person name="Saw J.H."/>
            <person name="Jorgensen S.L."/>
            <person name="Zaremba-Niedzwiedzka K."/>
            <person name="Martijn J."/>
            <person name="Lind A.E."/>
            <person name="van Eijk R."/>
            <person name="Schleper C."/>
            <person name="Guy L."/>
            <person name="Ettema T.J."/>
        </authorList>
    </citation>
    <scope>NUCLEOTIDE SEQUENCE</scope>
</reference>
<accession>A0A0F9LU58</accession>
<sequence>MPDSDLHVEMKYMPRDYQIPLLKAMDGGCKRGVALWARRLGKDMTAWNWLIHKALTEVHTYFYLFPTYAQGKKILWQGKDYKGQPFLSYIPEEVIVAKYETEMRIELKNKSTIQIVGVNNIDSVVGTNPYGLVLSEYALQDPRGWNLMRPILRENGGWAIFIYTPRGHNHGYRLYEMAKREEHWFSEKITIDEARREDGSLIVTQEDIDEELREGMDPDLVQQEYYCSFEGPQEGAFYGKLLKLAREEGRIGNFPWDPGHLVHTGWDIGVGTHNAIWLYQAIGLEIRFIDCIEDIGSGYGLPQFVKLLKEKPYAYGRHLVPWDIANHDWSTGRSRVETAMDMNIVFEPVVKLPVEDGIDATRRLFPRFKFNESLCGVGLEALESYCREYDDKAKEFKRKPNKDWASHFGDALRTVGVGFAEDAPAIVQTRADCDEDPLGMQDVAETDEGWVH</sequence>
<evidence type="ECO:0000313" key="1">
    <source>
        <dbReference type="EMBL" id="KKM67845.1"/>
    </source>
</evidence>
<proteinExistence type="predicted"/>
<comment type="caution">
    <text evidence="1">The sequence shown here is derived from an EMBL/GenBank/DDBJ whole genome shotgun (WGS) entry which is preliminary data.</text>
</comment>
<protein>
    <recommendedName>
        <fullName evidence="2">Terminase large subunit gp17-like C-terminal domain-containing protein</fullName>
    </recommendedName>
</protein>
<dbReference type="EMBL" id="LAZR01010277">
    <property type="protein sequence ID" value="KKM67845.1"/>
    <property type="molecule type" value="Genomic_DNA"/>
</dbReference>